<dbReference type="EMBL" id="BARU01021177">
    <property type="protein sequence ID" value="GAH57601.1"/>
    <property type="molecule type" value="Genomic_DNA"/>
</dbReference>
<sequence>ESMSELLTIKDVAEILKVSQGTIRRMLDRGELKGIRIGRLWRIAQSEIDRLSHIKPK</sequence>
<dbReference type="NCBIfam" id="TIGR01764">
    <property type="entry name" value="excise"/>
    <property type="match status" value="1"/>
</dbReference>
<dbReference type="Pfam" id="PF12728">
    <property type="entry name" value="HTH_17"/>
    <property type="match status" value="1"/>
</dbReference>
<reference evidence="2" key="1">
    <citation type="journal article" date="2014" name="Front. Microbiol.">
        <title>High frequency of phylogenetically diverse reductive dehalogenase-homologous genes in deep subseafloor sedimentary metagenomes.</title>
        <authorList>
            <person name="Kawai M."/>
            <person name="Futagami T."/>
            <person name="Toyoda A."/>
            <person name="Takaki Y."/>
            <person name="Nishi S."/>
            <person name="Hori S."/>
            <person name="Arai W."/>
            <person name="Tsubouchi T."/>
            <person name="Morono Y."/>
            <person name="Uchiyama I."/>
            <person name="Ito T."/>
            <person name="Fujiyama A."/>
            <person name="Inagaki F."/>
            <person name="Takami H."/>
        </authorList>
    </citation>
    <scope>NUCLEOTIDE SEQUENCE</scope>
    <source>
        <strain evidence="2">Expedition CK06-06</strain>
    </source>
</reference>
<protein>
    <recommendedName>
        <fullName evidence="1">Helix-turn-helix domain-containing protein</fullName>
    </recommendedName>
</protein>
<dbReference type="InterPro" id="IPR010093">
    <property type="entry name" value="SinI_DNA-bd"/>
</dbReference>
<feature type="domain" description="Helix-turn-helix" evidence="1">
    <location>
        <begin position="6"/>
        <end position="50"/>
    </location>
</feature>
<comment type="caution">
    <text evidence="2">The sequence shown here is derived from an EMBL/GenBank/DDBJ whole genome shotgun (WGS) entry which is preliminary data.</text>
</comment>
<organism evidence="2">
    <name type="scientific">marine sediment metagenome</name>
    <dbReference type="NCBI Taxonomy" id="412755"/>
    <lineage>
        <taxon>unclassified sequences</taxon>
        <taxon>metagenomes</taxon>
        <taxon>ecological metagenomes</taxon>
    </lineage>
</organism>
<name>X1GI69_9ZZZZ</name>
<accession>X1GI69</accession>
<evidence type="ECO:0000313" key="2">
    <source>
        <dbReference type="EMBL" id="GAH57601.1"/>
    </source>
</evidence>
<evidence type="ECO:0000259" key="1">
    <source>
        <dbReference type="Pfam" id="PF12728"/>
    </source>
</evidence>
<proteinExistence type="predicted"/>
<feature type="non-terminal residue" evidence="2">
    <location>
        <position position="1"/>
    </location>
</feature>
<dbReference type="InterPro" id="IPR009061">
    <property type="entry name" value="DNA-bd_dom_put_sf"/>
</dbReference>
<dbReference type="GO" id="GO:0003677">
    <property type="term" value="F:DNA binding"/>
    <property type="evidence" value="ECO:0007669"/>
    <property type="project" value="InterPro"/>
</dbReference>
<gene>
    <name evidence="2" type="ORF">S03H2_34678</name>
</gene>
<dbReference type="Gene3D" id="1.10.1660.10">
    <property type="match status" value="1"/>
</dbReference>
<dbReference type="AlphaFoldDB" id="X1GI69"/>
<dbReference type="InterPro" id="IPR041657">
    <property type="entry name" value="HTH_17"/>
</dbReference>
<dbReference type="SUPFAM" id="SSF46955">
    <property type="entry name" value="Putative DNA-binding domain"/>
    <property type="match status" value="1"/>
</dbReference>